<evidence type="ECO:0000313" key="2">
    <source>
        <dbReference type="EMBL" id="OSS46438.1"/>
    </source>
</evidence>
<evidence type="ECO:0000313" key="3">
    <source>
        <dbReference type="Proteomes" id="UP000193240"/>
    </source>
</evidence>
<evidence type="ECO:0000256" key="1">
    <source>
        <dbReference type="SAM" id="MobiDB-lite"/>
    </source>
</evidence>
<keyword evidence="3" id="KW-1185">Reference proteome</keyword>
<gene>
    <name evidence="2" type="ORF">B5807_08703</name>
</gene>
<proteinExistence type="predicted"/>
<feature type="compositionally biased region" description="Polar residues" evidence="1">
    <location>
        <begin position="220"/>
        <end position="244"/>
    </location>
</feature>
<dbReference type="Proteomes" id="UP000193240">
    <property type="component" value="Unassembled WGS sequence"/>
</dbReference>
<reference evidence="2 3" key="1">
    <citation type="journal article" date="2017" name="Genome Announc.">
        <title>Genome sequence of the saprophytic ascomycete Epicoccum nigrum ICMP 19927 strain isolated from New Zealand.</title>
        <authorList>
            <person name="Fokin M."/>
            <person name="Fleetwood D."/>
            <person name="Weir B.S."/>
            <person name="Villas-Boas S.G."/>
        </authorList>
    </citation>
    <scope>NUCLEOTIDE SEQUENCE [LARGE SCALE GENOMIC DNA]</scope>
    <source>
        <strain evidence="2 3">ICMP 19927</strain>
    </source>
</reference>
<feature type="region of interest" description="Disordered" evidence="1">
    <location>
        <begin position="128"/>
        <end position="162"/>
    </location>
</feature>
<accession>A0A1Y2LTV9</accession>
<dbReference type="STRING" id="105696.A0A1Y2LTV9"/>
<protein>
    <submittedName>
        <fullName evidence="2">Uncharacterized protein</fullName>
    </submittedName>
</protein>
<dbReference type="AlphaFoldDB" id="A0A1Y2LTV9"/>
<feature type="compositionally biased region" description="Acidic residues" evidence="1">
    <location>
        <begin position="132"/>
        <end position="141"/>
    </location>
</feature>
<dbReference type="InParanoid" id="A0A1Y2LTV9"/>
<feature type="region of interest" description="Disordered" evidence="1">
    <location>
        <begin position="219"/>
        <end position="244"/>
    </location>
</feature>
<organism evidence="2 3">
    <name type="scientific">Epicoccum nigrum</name>
    <name type="common">Soil fungus</name>
    <name type="synonym">Epicoccum purpurascens</name>
    <dbReference type="NCBI Taxonomy" id="105696"/>
    <lineage>
        <taxon>Eukaryota</taxon>
        <taxon>Fungi</taxon>
        <taxon>Dikarya</taxon>
        <taxon>Ascomycota</taxon>
        <taxon>Pezizomycotina</taxon>
        <taxon>Dothideomycetes</taxon>
        <taxon>Pleosporomycetidae</taxon>
        <taxon>Pleosporales</taxon>
        <taxon>Pleosporineae</taxon>
        <taxon>Didymellaceae</taxon>
        <taxon>Epicoccum</taxon>
    </lineage>
</organism>
<dbReference type="EMBL" id="KZ107851">
    <property type="protein sequence ID" value="OSS46438.1"/>
    <property type="molecule type" value="Genomic_DNA"/>
</dbReference>
<name>A0A1Y2LTV9_EPING</name>
<sequence>MNLLLLLAAPGGQCRLLQPRPLTCLVGLAGQWVDLACQIRRQSRAHIADFRRQHSAPAPATAPKTVRCIHLHLHQHQHRHRHQRHAVCLATPGCLLPAHRRGCHPVFLRLRSAPGAPYGRIASFSTVSAQAENDEEPEDSATEQGDALDAPGRGRGAQSHQDAQLAADDAFIFATTYAPFKPQPRKAPRPSHSIDILDSIQSTARLLYSSTPPGRVDLSHANSGCITPSASGQSIQESSPAPTSLENVAIPTSMSTLLSRYVYHLSDVASQNEPFVCTRQEREYLERKGVAHELVQSWAMSILEENSHYASRVFERGAENPPFFLVLLFLRRETIRRYTLGVVFRHLASRLEQESVSWQVLDLLVTRLLRHARKMWSESIPWIATLILEKASKIYESNGDNSALVSRNHRKMTQLCNKLLSLLALPATLRPMIASRHQENAQFRVLQFMAGYSPAIAVTRTGFRAIARIQLTHPKTEQEKDWAELKGPLWPPWKESRTAMDEDKGYDYGASRTSKILHRMFEAGYPARSWEEVAEVYAGWDTDLSPTIQTRTLLPYGLRGSHTQRLWAARIRTTRTRREAWACFLACEAAGVPAHEQIYLAMFEKLFYMEMQRRSDSPSYQETDLDELPTLLASTLLPGDMKEVVADSSSPLHNVYLSESEPTYEELFYRMKSKKIRPTTRLLSFLLETYPDFVTTFKLVEQAKDDFDGGVGCLLTGNHGETSKVHKVPAYFLAAFVRFLCRFAQSTGGFSITSSTKFLTQDQHLRQLVSSKEYLLQYAYALLLHYRPRHQSIWRSFMERVVLSKFGGGSLYDEKDSHIAITYPQYHIVVNLLDTLATVDVDVEGDLFVLACRATQYAAQAVHRGAYSMEQGRKFLNKGSFRLRSLFHHLVGSSADLQASASASVVLPHMPGPAELHAYVRALGVLRDYEGLYSFSTWLTKHHKEVIARARAQHGGSDMLFRTLVALRAATGGWLEERRDSRHKAPAEVKELIKLQIGSVKEWGGWPSKKYVGMYVEGHVRSATPVVGGR</sequence>
<dbReference type="OMA" id="YVPSEPP"/>